<dbReference type="EMBL" id="PIXR01003696">
    <property type="protein sequence ID" value="TBT96528.1"/>
    <property type="molecule type" value="Genomic_DNA"/>
</dbReference>
<evidence type="ECO:0000313" key="2">
    <source>
        <dbReference type="Proteomes" id="UP000293045"/>
    </source>
</evidence>
<reference evidence="1 2" key="1">
    <citation type="submission" date="2017-12" db="EMBL/GenBank/DDBJ databases">
        <authorList>
            <person name="Pombert J.-F."/>
            <person name="Haag K.L."/>
            <person name="Ebert D."/>
        </authorList>
    </citation>
    <scope>NUCLEOTIDE SEQUENCE [LARGE SCALE GENOMIC DNA]</scope>
    <source>
        <strain evidence="1">IL-BN-2</strain>
    </source>
</reference>
<name>A0A4Q9KPK0_9MICR</name>
<dbReference type="VEuPathDB" id="MicrosporidiaDB:CWI39_3696p0010"/>
<accession>A0A4Q9KPK0</accession>
<comment type="caution">
    <text evidence="1">The sequence shown here is derived from an EMBL/GenBank/DDBJ whole genome shotgun (WGS) entry which is preliminary data.</text>
</comment>
<organism evidence="1 2">
    <name type="scientific">Hamiltosporidium magnivora</name>
    <dbReference type="NCBI Taxonomy" id="148818"/>
    <lineage>
        <taxon>Eukaryota</taxon>
        <taxon>Fungi</taxon>
        <taxon>Fungi incertae sedis</taxon>
        <taxon>Microsporidia</taxon>
        <taxon>Dubosqiidae</taxon>
        <taxon>Hamiltosporidium</taxon>
    </lineage>
</organism>
<dbReference type="Proteomes" id="UP000293045">
    <property type="component" value="Unassembled WGS sequence"/>
</dbReference>
<evidence type="ECO:0000313" key="1">
    <source>
        <dbReference type="EMBL" id="TBT96528.1"/>
    </source>
</evidence>
<dbReference type="VEuPathDB" id="MicrosporidiaDB:CWI36_0823p0010"/>
<dbReference type="AlphaFoldDB" id="A0A4Q9KPK0"/>
<sequence length="81" mass="8878">MSIEIGITSQDSLKIVQTQKLRKYDLVANGLGIFYKLCGDNSLCGGPETRASLSVILVAEMYKQPISALKQVDMEEDNVKA</sequence>
<gene>
    <name evidence="1" type="ORF">CWI39_3696p0010</name>
</gene>
<protein>
    <submittedName>
        <fullName evidence="1">Uncharacterized protein</fullName>
    </submittedName>
</protein>
<proteinExistence type="predicted"/>